<dbReference type="InterPro" id="IPR002656">
    <property type="entry name" value="Acyl_transf_3_dom"/>
</dbReference>
<feature type="transmembrane region" description="Helical" evidence="2">
    <location>
        <begin position="151"/>
        <end position="173"/>
    </location>
</feature>
<keyword evidence="2" id="KW-0812">Transmembrane</keyword>
<feature type="transmembrane region" description="Helical" evidence="2">
    <location>
        <begin position="337"/>
        <end position="364"/>
    </location>
</feature>
<comment type="caution">
    <text evidence="4">The sequence shown here is derived from an EMBL/GenBank/DDBJ whole genome shotgun (WGS) entry which is preliminary data.</text>
</comment>
<gene>
    <name evidence="4" type="ORF">B0A52_03930</name>
</gene>
<dbReference type="PANTHER" id="PTHR23028:SF134">
    <property type="entry name" value="PUTATIVE (AFU_ORTHOLOGUE AFUA_4G08520)-RELATED"/>
    <property type="match status" value="1"/>
</dbReference>
<dbReference type="PANTHER" id="PTHR23028">
    <property type="entry name" value="ACETYLTRANSFERASE"/>
    <property type="match status" value="1"/>
</dbReference>
<evidence type="ECO:0000313" key="4">
    <source>
        <dbReference type="EMBL" id="RVX71746.1"/>
    </source>
</evidence>
<feature type="transmembrane region" description="Helical" evidence="2">
    <location>
        <begin position="193"/>
        <end position="212"/>
    </location>
</feature>
<organism evidence="4 5">
    <name type="scientific">Exophiala mesophila</name>
    <name type="common">Black yeast-like fungus</name>
    <dbReference type="NCBI Taxonomy" id="212818"/>
    <lineage>
        <taxon>Eukaryota</taxon>
        <taxon>Fungi</taxon>
        <taxon>Dikarya</taxon>
        <taxon>Ascomycota</taxon>
        <taxon>Pezizomycotina</taxon>
        <taxon>Eurotiomycetes</taxon>
        <taxon>Chaetothyriomycetidae</taxon>
        <taxon>Chaetothyriales</taxon>
        <taxon>Herpotrichiellaceae</taxon>
        <taxon>Exophiala</taxon>
    </lineage>
</organism>
<proteinExistence type="predicted"/>
<feature type="transmembrane region" description="Helical" evidence="2">
    <location>
        <begin position="233"/>
        <end position="251"/>
    </location>
</feature>
<accession>A0A438N7W3</accession>
<dbReference type="GO" id="GO:0016747">
    <property type="term" value="F:acyltransferase activity, transferring groups other than amino-acyl groups"/>
    <property type="evidence" value="ECO:0007669"/>
    <property type="project" value="InterPro"/>
</dbReference>
<sequence>MSLPAGPVETTAMTPMIEHDEQDSSSDQISSLEAELDEKLDPAMHDSQDPDIISTTILVQGVDNTNTLSISSGDDDTETTPLVVQQVDYDEYEDEEEDLDVPQPIALPTQDLSRWQRVKHTLRPYIPSWKSLLPTYVITSRISSAGDRPTAYLDALRGYAALVVYISHLWYIFMKDTWRRYPFVSTLFSGAGSVSLFYIISGYALGHGLLLEMHRMDHARMLHRLASLSFRRYLRLYGSCVAAFIVAFFLVRLRIYNGIDIQIHQDSILAQLRHWFTDVFRFCNPFAPGINDIVFNGSIGSDYLPQLWTIPVEFRGSIFLFGFCTAILRLTTRTRIIVMWIVMIVSYCWQVVYIAEFTAGLFIAQLSICRNPQRLVLPPTQSLLLPTTMTTTTESSSEKPARKKQSWPAKILHFFLFIIGFILLGEVDFGRADLRLWGPFPWRYLNKVIPFWWIDKAEYLFWLGIGGFMLVYALEFGSGLQKPLKWTVSRYLGDISFGLYAMHLPFGRGIKELYLDPWRESHLGDSYWAHAFVTIVITWIVITAADYFTRIDRFVVRSGKRLQGRMFTKW</sequence>
<feature type="transmembrane region" description="Helical" evidence="2">
    <location>
        <begin position="488"/>
        <end position="507"/>
    </location>
</feature>
<keyword evidence="2" id="KW-0472">Membrane</keyword>
<dbReference type="InterPro" id="IPR050879">
    <property type="entry name" value="Acyltransferase_3"/>
</dbReference>
<feature type="compositionally biased region" description="Basic and acidic residues" evidence="1">
    <location>
        <begin position="37"/>
        <end position="46"/>
    </location>
</feature>
<evidence type="ECO:0000313" key="5">
    <source>
        <dbReference type="Proteomes" id="UP000288859"/>
    </source>
</evidence>
<dbReference type="Proteomes" id="UP000288859">
    <property type="component" value="Unassembled WGS sequence"/>
</dbReference>
<evidence type="ECO:0000256" key="1">
    <source>
        <dbReference type="SAM" id="MobiDB-lite"/>
    </source>
</evidence>
<name>A0A438N7W3_EXOME</name>
<dbReference type="OrthoDB" id="10302310at2759"/>
<keyword evidence="2" id="KW-1133">Transmembrane helix</keyword>
<feature type="region of interest" description="Disordered" evidence="1">
    <location>
        <begin position="1"/>
        <end position="46"/>
    </location>
</feature>
<feature type="domain" description="Acyltransferase 3" evidence="3">
    <location>
        <begin position="151"/>
        <end position="541"/>
    </location>
</feature>
<evidence type="ECO:0000256" key="2">
    <source>
        <dbReference type="SAM" id="Phobius"/>
    </source>
</evidence>
<dbReference type="AlphaFoldDB" id="A0A438N7W3"/>
<reference evidence="4 5" key="1">
    <citation type="submission" date="2017-03" db="EMBL/GenBank/DDBJ databases">
        <title>Genomes of endolithic fungi from Antarctica.</title>
        <authorList>
            <person name="Coleine C."/>
            <person name="Masonjones S."/>
            <person name="Stajich J.E."/>
        </authorList>
    </citation>
    <scope>NUCLEOTIDE SEQUENCE [LARGE SCALE GENOMIC DNA]</scope>
    <source>
        <strain evidence="4 5">CCFEE 6314</strain>
    </source>
</reference>
<dbReference type="Pfam" id="PF01757">
    <property type="entry name" value="Acyl_transf_3"/>
    <property type="match status" value="1"/>
</dbReference>
<dbReference type="VEuPathDB" id="FungiDB:PV10_08544"/>
<feature type="transmembrane region" description="Helical" evidence="2">
    <location>
        <begin position="407"/>
        <end position="425"/>
    </location>
</feature>
<feature type="transmembrane region" description="Helical" evidence="2">
    <location>
        <begin position="459"/>
        <end position="476"/>
    </location>
</feature>
<protein>
    <recommendedName>
        <fullName evidence="3">Acyltransferase 3 domain-containing protein</fullName>
    </recommendedName>
</protein>
<dbReference type="EMBL" id="NAJM01000016">
    <property type="protein sequence ID" value="RVX71746.1"/>
    <property type="molecule type" value="Genomic_DNA"/>
</dbReference>
<feature type="transmembrane region" description="Helical" evidence="2">
    <location>
        <begin position="527"/>
        <end position="548"/>
    </location>
</feature>
<evidence type="ECO:0000259" key="3">
    <source>
        <dbReference type="Pfam" id="PF01757"/>
    </source>
</evidence>